<accession>A0A9W5TDG3</accession>
<evidence type="ECO:0000313" key="3">
    <source>
        <dbReference type="Proteomes" id="UP001057455"/>
    </source>
</evidence>
<organism evidence="2 3">
    <name type="scientific">Babesia ovis</name>
    <dbReference type="NCBI Taxonomy" id="5869"/>
    <lineage>
        <taxon>Eukaryota</taxon>
        <taxon>Sar</taxon>
        <taxon>Alveolata</taxon>
        <taxon>Apicomplexa</taxon>
        <taxon>Aconoidasida</taxon>
        <taxon>Piroplasmida</taxon>
        <taxon>Babesiidae</taxon>
        <taxon>Babesia</taxon>
    </lineage>
</organism>
<dbReference type="EMBL" id="BLIY01000017">
    <property type="protein sequence ID" value="GFE54723.1"/>
    <property type="molecule type" value="Genomic_DNA"/>
</dbReference>
<proteinExistence type="predicted"/>
<name>A0A9W5TDG3_BABOV</name>
<gene>
    <name evidence="2" type="ORF">BaOVIS_021270</name>
</gene>
<protein>
    <submittedName>
        <fullName evidence="2">Uncharacterized protein</fullName>
    </submittedName>
</protein>
<dbReference type="AlphaFoldDB" id="A0A9W5TDG3"/>
<feature type="region of interest" description="Disordered" evidence="1">
    <location>
        <begin position="1"/>
        <end position="24"/>
    </location>
</feature>
<comment type="caution">
    <text evidence="2">The sequence shown here is derived from an EMBL/GenBank/DDBJ whole genome shotgun (WGS) entry which is preliminary data.</text>
</comment>
<evidence type="ECO:0000313" key="2">
    <source>
        <dbReference type="EMBL" id="GFE54723.1"/>
    </source>
</evidence>
<dbReference type="Proteomes" id="UP001057455">
    <property type="component" value="Unassembled WGS sequence"/>
</dbReference>
<reference evidence="2" key="1">
    <citation type="submission" date="2019-12" db="EMBL/GenBank/DDBJ databases">
        <title>Genome sequence of Babesia ovis.</title>
        <authorList>
            <person name="Yamagishi J."/>
            <person name="Sevinc F."/>
            <person name="Xuan X."/>
        </authorList>
    </citation>
    <scope>NUCLEOTIDE SEQUENCE</scope>
    <source>
        <strain evidence="2">Selcuk</strain>
    </source>
</reference>
<keyword evidence="3" id="KW-1185">Reference proteome</keyword>
<evidence type="ECO:0000256" key="1">
    <source>
        <dbReference type="SAM" id="MobiDB-lite"/>
    </source>
</evidence>
<feature type="region of interest" description="Disordered" evidence="1">
    <location>
        <begin position="57"/>
        <end position="76"/>
    </location>
</feature>
<sequence>MSLESSDPGYELLPAANMPSAAGGRLWEKPNIWDTFLKTSDGRFQKGLDILEHIEHGVLDRKEDRPKGDKTEGNSQ</sequence>